<dbReference type="Gene3D" id="3.30.70.100">
    <property type="match status" value="1"/>
</dbReference>
<evidence type="ECO:0000313" key="1">
    <source>
        <dbReference type="EMBL" id="KAK6917439.1"/>
    </source>
</evidence>
<reference evidence="1 2" key="1">
    <citation type="submission" date="2023-12" db="EMBL/GenBank/DDBJ databases">
        <title>A high-quality genome assembly for Dillenia turbinata (Dilleniales).</title>
        <authorList>
            <person name="Chanderbali A."/>
        </authorList>
    </citation>
    <scope>NUCLEOTIDE SEQUENCE [LARGE SCALE GENOMIC DNA]</scope>
    <source>
        <strain evidence="1">LSX21</strain>
        <tissue evidence="1">Leaf</tissue>
    </source>
</reference>
<dbReference type="EMBL" id="JBAMMX010000023">
    <property type="protein sequence ID" value="KAK6917439.1"/>
    <property type="molecule type" value="Genomic_DNA"/>
</dbReference>
<dbReference type="AlphaFoldDB" id="A0AAN8UNI4"/>
<accession>A0AAN8UNI4</accession>
<evidence type="ECO:0008006" key="3">
    <source>
        <dbReference type="Google" id="ProtNLM"/>
    </source>
</evidence>
<proteinExistence type="predicted"/>
<keyword evidence="2" id="KW-1185">Reference proteome</keyword>
<gene>
    <name evidence="1" type="ORF">RJ641_018190</name>
</gene>
<protein>
    <recommendedName>
        <fullName evidence="3">HMA domain-containing protein</fullName>
    </recommendedName>
</protein>
<evidence type="ECO:0000313" key="2">
    <source>
        <dbReference type="Proteomes" id="UP001370490"/>
    </source>
</evidence>
<dbReference type="InterPro" id="IPR044296">
    <property type="entry name" value="HIPP46"/>
</dbReference>
<organism evidence="1 2">
    <name type="scientific">Dillenia turbinata</name>
    <dbReference type="NCBI Taxonomy" id="194707"/>
    <lineage>
        <taxon>Eukaryota</taxon>
        <taxon>Viridiplantae</taxon>
        <taxon>Streptophyta</taxon>
        <taxon>Embryophyta</taxon>
        <taxon>Tracheophyta</taxon>
        <taxon>Spermatophyta</taxon>
        <taxon>Magnoliopsida</taxon>
        <taxon>eudicotyledons</taxon>
        <taxon>Gunneridae</taxon>
        <taxon>Pentapetalae</taxon>
        <taxon>Dilleniales</taxon>
        <taxon>Dilleniaceae</taxon>
        <taxon>Dillenia</taxon>
    </lineage>
</organism>
<comment type="caution">
    <text evidence="1">The sequence shown here is derived from an EMBL/GenBank/DDBJ whole genome shotgun (WGS) entry which is preliminary data.</text>
</comment>
<sequence>MQQKVVINISLNGKKSSKSKAMKIAVALPGVESVGWQGKDKDQMAVTGDGIDTIALVSKLRKKVGFAEIVSVAEDKKDKEKEGEGKIKIDPSFWYNYPIATPMYAIPERTHDPCTIL</sequence>
<name>A0AAN8UNI4_9MAGN</name>
<dbReference type="PANTHER" id="PTHR46371">
    <property type="entry name" value="OS04G0464100 PROTEIN"/>
    <property type="match status" value="1"/>
</dbReference>
<dbReference type="Proteomes" id="UP001370490">
    <property type="component" value="Unassembled WGS sequence"/>
</dbReference>